<dbReference type="AlphaFoldDB" id="A0A9E6XYM3"/>
<dbReference type="Proteomes" id="UP001162834">
    <property type="component" value="Chromosome"/>
</dbReference>
<feature type="transmembrane region" description="Helical" evidence="1">
    <location>
        <begin position="280"/>
        <end position="299"/>
    </location>
</feature>
<name>A0A9E6XYM3_9ACTN</name>
<gene>
    <name evidence="2" type="ORF">DSM104329_03286</name>
</gene>
<feature type="transmembrane region" description="Helical" evidence="1">
    <location>
        <begin position="12"/>
        <end position="33"/>
    </location>
</feature>
<keyword evidence="1" id="KW-0812">Transmembrane</keyword>
<keyword evidence="1" id="KW-0472">Membrane</keyword>
<sequence>MGAMQLSRGRRAAIYGLLVAGAIVAILAIFAVWTARQLLEKDNWDQTTQALIADDSIHTALATYLVDQVYTNADPAAKLRDALPPRLQPLAAPAAGALREPAVRAVEKLLDAPRLQVLWAKAASITHDQFIALVNNESRAIRENGDAVVLDVRPLIALVGDQLGLPIDGSRLPESAGVIKIMDAQQLDAMRTVVKLLKTLAIVLFLLALVLLGIAIWLARGHRREITAAAALSLIVAAIVVLLLRRVLGNQVIGDLANTSTGQAAADSAFAIGTSLLAKIARTLLLLALLLLLGAWLSGPSRLALRIRTFLRPALLARPEMVHGAVLAVLLALLAIGVIPGIRTAIAALLLVIVAVVDVEMVRRRTVKDPVGPVAPAAPAPAA</sequence>
<evidence type="ECO:0000313" key="3">
    <source>
        <dbReference type="Proteomes" id="UP001162834"/>
    </source>
</evidence>
<organism evidence="2 3">
    <name type="scientific">Capillimicrobium parvum</name>
    <dbReference type="NCBI Taxonomy" id="2884022"/>
    <lineage>
        <taxon>Bacteria</taxon>
        <taxon>Bacillati</taxon>
        <taxon>Actinomycetota</taxon>
        <taxon>Thermoleophilia</taxon>
        <taxon>Solirubrobacterales</taxon>
        <taxon>Capillimicrobiaceae</taxon>
        <taxon>Capillimicrobium</taxon>
    </lineage>
</organism>
<evidence type="ECO:0000256" key="1">
    <source>
        <dbReference type="SAM" id="Phobius"/>
    </source>
</evidence>
<protein>
    <submittedName>
        <fullName evidence="2">Uncharacterized protein</fullName>
    </submittedName>
</protein>
<feature type="transmembrane region" description="Helical" evidence="1">
    <location>
        <begin position="226"/>
        <end position="244"/>
    </location>
</feature>
<proteinExistence type="predicted"/>
<keyword evidence="1" id="KW-1133">Transmembrane helix</keyword>
<accession>A0A9E6XYM3</accession>
<feature type="transmembrane region" description="Helical" evidence="1">
    <location>
        <begin position="345"/>
        <end position="362"/>
    </location>
</feature>
<keyword evidence="3" id="KW-1185">Reference proteome</keyword>
<feature type="transmembrane region" description="Helical" evidence="1">
    <location>
        <begin position="200"/>
        <end position="219"/>
    </location>
</feature>
<evidence type="ECO:0000313" key="2">
    <source>
        <dbReference type="EMBL" id="UGS36875.1"/>
    </source>
</evidence>
<dbReference type="EMBL" id="CP087164">
    <property type="protein sequence ID" value="UGS36875.1"/>
    <property type="molecule type" value="Genomic_DNA"/>
</dbReference>
<reference evidence="2" key="1">
    <citation type="journal article" date="2022" name="Int. J. Syst. Evol. Microbiol.">
        <title>Pseudomonas aegrilactucae sp. nov. and Pseudomonas morbosilactucae sp. nov., pathogens causing bacterial rot of lettuce in Japan.</title>
        <authorList>
            <person name="Sawada H."/>
            <person name="Fujikawa T."/>
            <person name="Satou M."/>
        </authorList>
    </citation>
    <scope>NUCLEOTIDE SEQUENCE</scope>
    <source>
        <strain evidence="2">0166_1</strain>
    </source>
</reference>
<dbReference type="KEGG" id="sbae:DSM104329_03286"/>